<comment type="caution">
    <text evidence="2">The sequence shown here is derived from an EMBL/GenBank/DDBJ whole genome shotgun (WGS) entry which is preliminary data.</text>
</comment>
<organism evidence="2 3">
    <name type="scientific">Marivirga lumbricoides</name>
    <dbReference type="NCBI Taxonomy" id="1046115"/>
    <lineage>
        <taxon>Bacteria</taxon>
        <taxon>Pseudomonadati</taxon>
        <taxon>Bacteroidota</taxon>
        <taxon>Cytophagia</taxon>
        <taxon>Cytophagales</taxon>
        <taxon>Marivirgaceae</taxon>
        <taxon>Marivirga</taxon>
    </lineage>
</organism>
<keyword evidence="1" id="KW-0812">Transmembrane</keyword>
<feature type="transmembrane region" description="Helical" evidence="1">
    <location>
        <begin position="172"/>
        <end position="196"/>
    </location>
</feature>
<accession>A0ABQ1L720</accession>
<protein>
    <recommendedName>
        <fullName evidence="4">Bile acid:sodium symporter</fullName>
    </recommendedName>
</protein>
<evidence type="ECO:0000313" key="3">
    <source>
        <dbReference type="Proteomes" id="UP000636010"/>
    </source>
</evidence>
<reference evidence="3" key="1">
    <citation type="journal article" date="2019" name="Int. J. Syst. Evol. Microbiol.">
        <title>The Global Catalogue of Microorganisms (GCM) 10K type strain sequencing project: providing services to taxonomists for standard genome sequencing and annotation.</title>
        <authorList>
            <consortium name="The Broad Institute Genomics Platform"/>
            <consortium name="The Broad Institute Genome Sequencing Center for Infectious Disease"/>
            <person name="Wu L."/>
            <person name="Ma J."/>
        </authorList>
    </citation>
    <scope>NUCLEOTIDE SEQUENCE [LARGE SCALE GENOMIC DNA]</scope>
    <source>
        <strain evidence="3">CGMCC 1.10832</strain>
    </source>
</reference>
<dbReference type="PANTHER" id="PTHR18640">
    <property type="entry name" value="SOLUTE CARRIER FAMILY 10 MEMBER 7"/>
    <property type="match status" value="1"/>
</dbReference>
<dbReference type="Gene3D" id="1.20.1530.20">
    <property type="match status" value="1"/>
</dbReference>
<proteinExistence type="predicted"/>
<sequence>MVSMAKGNVPAAIFNATISGLIGIVITPLWMGLFLVQETNDFNLGNTYLKLVTEILIPVILGMLLQKYLGKYAVKYQKQLTIFDKSVILLIIYKSFAESFKDKVFSSVNLGDLLLIIFAVAALFFIMYYLIRWVALKLQFNKQDMITAQFCGTKKSLVHGTVFSKFLFPPSYSMGLVLLPLMLFHAFQIFFISIVASRLARIKLND</sequence>
<name>A0ABQ1L720_9BACT</name>
<dbReference type="PANTHER" id="PTHR18640:SF5">
    <property type="entry name" value="SODIUM_BILE ACID COTRANSPORTER 7"/>
    <property type="match status" value="1"/>
</dbReference>
<keyword evidence="1" id="KW-1133">Transmembrane helix</keyword>
<dbReference type="InterPro" id="IPR038770">
    <property type="entry name" value="Na+/solute_symporter_sf"/>
</dbReference>
<keyword evidence="3" id="KW-1185">Reference proteome</keyword>
<gene>
    <name evidence="2" type="ORF">GCM10011506_01740</name>
</gene>
<feature type="transmembrane region" description="Helical" evidence="1">
    <location>
        <begin position="12"/>
        <end position="36"/>
    </location>
</feature>
<dbReference type="Pfam" id="PF13593">
    <property type="entry name" value="SBF_like"/>
    <property type="match status" value="1"/>
</dbReference>
<evidence type="ECO:0000256" key="1">
    <source>
        <dbReference type="SAM" id="Phobius"/>
    </source>
</evidence>
<dbReference type="Proteomes" id="UP000636010">
    <property type="component" value="Unassembled WGS sequence"/>
</dbReference>
<keyword evidence="1" id="KW-0472">Membrane</keyword>
<feature type="transmembrane region" description="Helical" evidence="1">
    <location>
        <begin position="48"/>
        <end position="69"/>
    </location>
</feature>
<evidence type="ECO:0000313" key="2">
    <source>
        <dbReference type="EMBL" id="GGC20272.1"/>
    </source>
</evidence>
<dbReference type="InterPro" id="IPR016833">
    <property type="entry name" value="Put_Na-Bile_cotransptr"/>
</dbReference>
<feature type="transmembrane region" description="Helical" evidence="1">
    <location>
        <begin position="113"/>
        <end position="131"/>
    </location>
</feature>
<dbReference type="EMBL" id="BMEC01000001">
    <property type="protein sequence ID" value="GGC20272.1"/>
    <property type="molecule type" value="Genomic_DNA"/>
</dbReference>
<evidence type="ECO:0008006" key="4">
    <source>
        <dbReference type="Google" id="ProtNLM"/>
    </source>
</evidence>